<protein>
    <recommendedName>
        <fullName evidence="1">DUF5753 domain-containing protein</fullName>
    </recommendedName>
</protein>
<evidence type="ECO:0000313" key="3">
    <source>
        <dbReference type="Proteomes" id="UP001501231"/>
    </source>
</evidence>
<sequence length="180" mass="20149">MRPLFERVELVRSYQGKIVPGLLQTAAYTTVILESARSRQGVRKDDLAEAVTERMDRQRVLHQAGHRFVFVLEEAVLRYRVCEAETLRGQLDHLNQAMRLPAVSIGVIPLATDRRRVLAREPFAMFDTELVSVELVSGVLSVTQPAEVAMYLRDFQELAGIAVYGAAARALIDDALEALE</sequence>
<comment type="caution">
    <text evidence="2">The sequence shown here is derived from an EMBL/GenBank/DDBJ whole genome shotgun (WGS) entry which is preliminary data.</text>
</comment>
<dbReference type="EMBL" id="BAAARW010000026">
    <property type="protein sequence ID" value="GAA2442547.1"/>
    <property type="molecule type" value="Genomic_DNA"/>
</dbReference>
<name>A0ABN3JWN5_9ACTN</name>
<dbReference type="Proteomes" id="UP001501231">
    <property type="component" value="Unassembled WGS sequence"/>
</dbReference>
<accession>A0ABN3JWN5</accession>
<evidence type="ECO:0000313" key="2">
    <source>
        <dbReference type="EMBL" id="GAA2442547.1"/>
    </source>
</evidence>
<organism evidence="2 3">
    <name type="scientific">Actinomadura vinacea</name>
    <dbReference type="NCBI Taxonomy" id="115336"/>
    <lineage>
        <taxon>Bacteria</taxon>
        <taxon>Bacillati</taxon>
        <taxon>Actinomycetota</taxon>
        <taxon>Actinomycetes</taxon>
        <taxon>Streptosporangiales</taxon>
        <taxon>Thermomonosporaceae</taxon>
        <taxon>Actinomadura</taxon>
    </lineage>
</organism>
<feature type="domain" description="DUF5753" evidence="1">
    <location>
        <begin position="10"/>
        <end position="173"/>
    </location>
</feature>
<reference evidence="2 3" key="1">
    <citation type="journal article" date="2019" name="Int. J. Syst. Evol. Microbiol.">
        <title>The Global Catalogue of Microorganisms (GCM) 10K type strain sequencing project: providing services to taxonomists for standard genome sequencing and annotation.</title>
        <authorList>
            <consortium name="The Broad Institute Genomics Platform"/>
            <consortium name="The Broad Institute Genome Sequencing Center for Infectious Disease"/>
            <person name="Wu L."/>
            <person name="Ma J."/>
        </authorList>
    </citation>
    <scope>NUCLEOTIDE SEQUENCE [LARGE SCALE GENOMIC DNA]</scope>
    <source>
        <strain evidence="2 3">JCM 3325</strain>
    </source>
</reference>
<dbReference type="InterPro" id="IPR043917">
    <property type="entry name" value="DUF5753"/>
</dbReference>
<dbReference type="Pfam" id="PF19054">
    <property type="entry name" value="DUF5753"/>
    <property type="match status" value="1"/>
</dbReference>
<keyword evidence="3" id="KW-1185">Reference proteome</keyword>
<gene>
    <name evidence="2" type="ORF">GCM10010191_68590</name>
</gene>
<evidence type="ECO:0000259" key="1">
    <source>
        <dbReference type="Pfam" id="PF19054"/>
    </source>
</evidence>
<proteinExistence type="predicted"/>